<gene>
    <name evidence="1" type="ORF">Tco_1113930</name>
</gene>
<evidence type="ECO:0000313" key="2">
    <source>
        <dbReference type="Proteomes" id="UP001151760"/>
    </source>
</evidence>
<reference evidence="1" key="2">
    <citation type="submission" date="2022-01" db="EMBL/GenBank/DDBJ databases">
        <authorList>
            <person name="Yamashiro T."/>
            <person name="Shiraishi A."/>
            <person name="Satake H."/>
            <person name="Nakayama K."/>
        </authorList>
    </citation>
    <scope>NUCLEOTIDE SEQUENCE</scope>
</reference>
<protein>
    <recommendedName>
        <fullName evidence="3">FHA domain-containing protein</fullName>
    </recommendedName>
</protein>
<proteinExistence type="predicted"/>
<organism evidence="1 2">
    <name type="scientific">Tanacetum coccineum</name>
    <dbReference type="NCBI Taxonomy" id="301880"/>
    <lineage>
        <taxon>Eukaryota</taxon>
        <taxon>Viridiplantae</taxon>
        <taxon>Streptophyta</taxon>
        <taxon>Embryophyta</taxon>
        <taxon>Tracheophyta</taxon>
        <taxon>Spermatophyta</taxon>
        <taxon>Magnoliopsida</taxon>
        <taxon>eudicotyledons</taxon>
        <taxon>Gunneridae</taxon>
        <taxon>Pentapetalae</taxon>
        <taxon>asterids</taxon>
        <taxon>campanulids</taxon>
        <taxon>Asterales</taxon>
        <taxon>Asteraceae</taxon>
        <taxon>Asteroideae</taxon>
        <taxon>Anthemideae</taxon>
        <taxon>Anthemidinae</taxon>
        <taxon>Tanacetum</taxon>
    </lineage>
</organism>
<name>A0ABQ5ITN8_9ASTR</name>
<evidence type="ECO:0000313" key="1">
    <source>
        <dbReference type="EMBL" id="GJU03592.1"/>
    </source>
</evidence>
<dbReference type="Proteomes" id="UP001151760">
    <property type="component" value="Unassembled WGS sequence"/>
</dbReference>
<comment type="caution">
    <text evidence="1">The sequence shown here is derived from an EMBL/GenBank/DDBJ whole genome shotgun (WGS) entry which is preliminary data.</text>
</comment>
<sequence length="160" mass="17865">MEPVRMSNPVPQLAGSWLPCHGDFEDCQAEIKKDVGGLYHIVTVSPYPIVNWTLRLALDPHSCVTDMLIGRYGASNGIRTLLWERLPGSKMEGRRDGKDLSVLGERGEAEEKCHGTVSIPTHRRFIEPKPSEIGDFMTSPCDGTQVSRLHCVIEVWIPLK</sequence>
<dbReference type="EMBL" id="BQNB010021169">
    <property type="protein sequence ID" value="GJU03592.1"/>
    <property type="molecule type" value="Genomic_DNA"/>
</dbReference>
<reference evidence="1" key="1">
    <citation type="journal article" date="2022" name="Int. J. Mol. Sci.">
        <title>Draft Genome of Tanacetum Coccineum: Genomic Comparison of Closely Related Tanacetum-Family Plants.</title>
        <authorList>
            <person name="Yamashiro T."/>
            <person name="Shiraishi A."/>
            <person name="Nakayama K."/>
            <person name="Satake H."/>
        </authorList>
    </citation>
    <scope>NUCLEOTIDE SEQUENCE</scope>
</reference>
<keyword evidence="2" id="KW-1185">Reference proteome</keyword>
<evidence type="ECO:0008006" key="3">
    <source>
        <dbReference type="Google" id="ProtNLM"/>
    </source>
</evidence>
<accession>A0ABQ5ITN8</accession>